<dbReference type="SUPFAM" id="SSF109640">
    <property type="entry name" value="KRAB domain (Kruppel-associated box)"/>
    <property type="match status" value="1"/>
</dbReference>
<organism evidence="3 4">
    <name type="scientific">Myodes glareolus</name>
    <name type="common">Bank vole</name>
    <name type="synonym">Clethrionomys glareolus</name>
    <dbReference type="NCBI Taxonomy" id="447135"/>
    <lineage>
        <taxon>Eukaryota</taxon>
        <taxon>Metazoa</taxon>
        <taxon>Chordata</taxon>
        <taxon>Craniata</taxon>
        <taxon>Vertebrata</taxon>
        <taxon>Euteleostomi</taxon>
        <taxon>Mammalia</taxon>
        <taxon>Eutheria</taxon>
        <taxon>Euarchontoglires</taxon>
        <taxon>Glires</taxon>
        <taxon>Rodentia</taxon>
        <taxon>Myomorpha</taxon>
        <taxon>Muroidea</taxon>
        <taxon>Cricetidae</taxon>
        <taxon>Arvicolinae</taxon>
        <taxon>Myodes</taxon>
    </lineage>
</organism>
<reference evidence="3 4" key="1">
    <citation type="journal article" date="2023" name="bioRxiv">
        <title>Conserved and derived expression patterns and positive selection on dental genes reveal complex evolutionary context of ever-growing rodent molars.</title>
        <authorList>
            <person name="Calamari Z.T."/>
            <person name="Song A."/>
            <person name="Cohen E."/>
            <person name="Akter M."/>
            <person name="Roy R.D."/>
            <person name="Hallikas O."/>
            <person name="Christensen M.M."/>
            <person name="Li P."/>
            <person name="Marangoni P."/>
            <person name="Jernvall J."/>
            <person name="Klein O.D."/>
        </authorList>
    </citation>
    <scope>NUCLEOTIDE SEQUENCE [LARGE SCALE GENOMIC DNA]</scope>
    <source>
        <strain evidence="3">V071</strain>
    </source>
</reference>
<feature type="domain" description="KRAB" evidence="2">
    <location>
        <begin position="25"/>
        <end position="118"/>
    </location>
</feature>
<dbReference type="AlphaFoldDB" id="A0AAW0HBP7"/>
<evidence type="ECO:0000256" key="1">
    <source>
        <dbReference type="SAM" id="SignalP"/>
    </source>
</evidence>
<protein>
    <recommendedName>
        <fullName evidence="2">KRAB domain-containing protein</fullName>
    </recommendedName>
</protein>
<dbReference type="InterPro" id="IPR036051">
    <property type="entry name" value="KRAB_dom_sf"/>
</dbReference>
<gene>
    <name evidence="3" type="ORF">U0070_000931</name>
</gene>
<feature type="chain" id="PRO_5043844329" description="KRAB domain-containing protein" evidence="1">
    <location>
        <begin position="18"/>
        <end position="188"/>
    </location>
</feature>
<dbReference type="EMBL" id="JBBHLL010000577">
    <property type="protein sequence ID" value="KAK7800050.1"/>
    <property type="molecule type" value="Genomic_DNA"/>
</dbReference>
<dbReference type="PROSITE" id="PS50805">
    <property type="entry name" value="KRAB"/>
    <property type="match status" value="1"/>
</dbReference>
<keyword evidence="1" id="KW-0732">Signal</keyword>
<comment type="caution">
    <text evidence="3">The sequence shown here is derived from an EMBL/GenBank/DDBJ whole genome shotgun (WGS) entry which is preliminary data.</text>
</comment>
<dbReference type="Proteomes" id="UP001488838">
    <property type="component" value="Unassembled WGS sequence"/>
</dbReference>
<dbReference type="PANTHER" id="PTHR14947:SF26">
    <property type="entry name" value="RIKEN CDNA D130040H23 GENE"/>
    <property type="match status" value="1"/>
</dbReference>
<feature type="non-terminal residue" evidence="3">
    <location>
        <position position="188"/>
    </location>
</feature>
<feature type="non-terminal residue" evidence="3">
    <location>
        <position position="1"/>
    </location>
</feature>
<dbReference type="SMART" id="SM00349">
    <property type="entry name" value="KRAB"/>
    <property type="match status" value="1"/>
</dbReference>
<sequence>ELYIFNVVAIMLSVVHMYVSFQNAVTYDDVRVDFTWEEWTLLDSSQRNLYKDVMLDTYRNLTIIGIFKDAKEPIMNGNNMKIQRFNGVLNVKLFYVSITFAGQKEIILERNLLYIVNALKPLHTTDIFKRNPINVMNVVKPLYVTKVFKVIKEHIPERSPVKVINVVKPLHNKVLFKTMKRHTLERNQ</sequence>
<name>A0AAW0HBP7_MYOGA</name>
<keyword evidence="4" id="KW-1185">Reference proteome</keyword>
<dbReference type="InterPro" id="IPR039938">
    <property type="entry name" value="Sp4-like"/>
</dbReference>
<dbReference type="Pfam" id="PF01352">
    <property type="entry name" value="KRAB"/>
    <property type="match status" value="1"/>
</dbReference>
<evidence type="ECO:0000313" key="3">
    <source>
        <dbReference type="EMBL" id="KAK7800050.1"/>
    </source>
</evidence>
<dbReference type="Gene3D" id="6.10.140.140">
    <property type="match status" value="1"/>
</dbReference>
<accession>A0AAW0HBP7</accession>
<proteinExistence type="predicted"/>
<dbReference type="CDD" id="cd07765">
    <property type="entry name" value="KRAB_A-box"/>
    <property type="match status" value="1"/>
</dbReference>
<dbReference type="PANTHER" id="PTHR14947">
    <property type="entry name" value="ZINC FINGER PROTEIN"/>
    <property type="match status" value="1"/>
</dbReference>
<feature type="signal peptide" evidence="1">
    <location>
        <begin position="1"/>
        <end position="17"/>
    </location>
</feature>
<dbReference type="InterPro" id="IPR001909">
    <property type="entry name" value="KRAB"/>
</dbReference>
<dbReference type="GO" id="GO:0006355">
    <property type="term" value="P:regulation of DNA-templated transcription"/>
    <property type="evidence" value="ECO:0007669"/>
    <property type="project" value="InterPro"/>
</dbReference>
<evidence type="ECO:0000313" key="4">
    <source>
        <dbReference type="Proteomes" id="UP001488838"/>
    </source>
</evidence>
<evidence type="ECO:0000259" key="2">
    <source>
        <dbReference type="PROSITE" id="PS50805"/>
    </source>
</evidence>